<dbReference type="RefSeq" id="WP_136935148.1">
    <property type="nucleotide sequence ID" value="NZ_SSMQ01000080.1"/>
</dbReference>
<dbReference type="Proteomes" id="UP000309215">
    <property type="component" value="Unassembled WGS sequence"/>
</dbReference>
<sequence length="301" mass="33229">MSQSSTHAIPHLGSGLGFRRRMKSDILAHRSSIDFIEVTTEHFMTPRQLDELAALRVLLPCVPHGLQLSVGSTAPPTTEYLRCIKRVLEVTGAPYYSDHLAVTSAPGIDLGHLSPVALTRKSLESVVRNISTVQDHTGKLLIVENITYFFDIPGGELSQADLLNEIVERTGCGLLLDATNLYTNATNHGYDPIHFLEQIPLDRVIQVHMAGGVRADGLLFDSHSHAVEEGSWDVLRALALRTDIKGVIIERDDNYPPIEELLLEVTQARDILETARKQREAASRLESPRPNVPRDAMEGVP</sequence>
<organism evidence="2 3">
    <name type="scientific">Polyangium fumosum</name>
    <dbReference type="NCBI Taxonomy" id="889272"/>
    <lineage>
        <taxon>Bacteria</taxon>
        <taxon>Pseudomonadati</taxon>
        <taxon>Myxococcota</taxon>
        <taxon>Polyangia</taxon>
        <taxon>Polyangiales</taxon>
        <taxon>Polyangiaceae</taxon>
        <taxon>Polyangium</taxon>
    </lineage>
</organism>
<dbReference type="OrthoDB" id="9763101at2"/>
<dbReference type="EMBL" id="SSMQ01000080">
    <property type="protein sequence ID" value="TKC97273.1"/>
    <property type="molecule type" value="Genomic_DNA"/>
</dbReference>
<evidence type="ECO:0000256" key="1">
    <source>
        <dbReference type="SAM" id="MobiDB-lite"/>
    </source>
</evidence>
<dbReference type="Pfam" id="PF05114">
    <property type="entry name" value="MbnB_TglH_ChrH"/>
    <property type="match status" value="1"/>
</dbReference>
<dbReference type="Gene3D" id="3.20.20.150">
    <property type="entry name" value="Divalent-metal-dependent TIM barrel enzymes"/>
    <property type="match status" value="1"/>
</dbReference>
<keyword evidence="3" id="KW-1185">Reference proteome</keyword>
<name>A0A4U1ISM6_9BACT</name>
<reference evidence="2 3" key="1">
    <citation type="submission" date="2019-04" db="EMBL/GenBank/DDBJ databases">
        <authorList>
            <person name="Li Y."/>
            <person name="Wang J."/>
        </authorList>
    </citation>
    <scope>NUCLEOTIDE SEQUENCE [LARGE SCALE GENOMIC DNA]</scope>
    <source>
        <strain evidence="2 3">DSM 14668</strain>
    </source>
</reference>
<dbReference type="InterPro" id="IPR007801">
    <property type="entry name" value="MbnB/TglH/ChrH"/>
</dbReference>
<dbReference type="PANTHER" id="PTHR42194">
    <property type="entry name" value="UPF0276 PROTEIN HI_1600"/>
    <property type="match status" value="1"/>
</dbReference>
<feature type="compositionally biased region" description="Basic and acidic residues" evidence="1">
    <location>
        <begin position="277"/>
        <end position="287"/>
    </location>
</feature>
<evidence type="ECO:0000313" key="2">
    <source>
        <dbReference type="EMBL" id="TKC97273.1"/>
    </source>
</evidence>
<proteinExistence type="predicted"/>
<evidence type="ECO:0000313" key="3">
    <source>
        <dbReference type="Proteomes" id="UP000309215"/>
    </source>
</evidence>
<protein>
    <submittedName>
        <fullName evidence="2">DUF692 domain-containing protein</fullName>
    </submittedName>
</protein>
<feature type="region of interest" description="Disordered" evidence="1">
    <location>
        <begin position="277"/>
        <end position="301"/>
    </location>
</feature>
<comment type="caution">
    <text evidence="2">The sequence shown here is derived from an EMBL/GenBank/DDBJ whole genome shotgun (WGS) entry which is preliminary data.</text>
</comment>
<dbReference type="SUPFAM" id="SSF51658">
    <property type="entry name" value="Xylose isomerase-like"/>
    <property type="match status" value="1"/>
</dbReference>
<dbReference type="PANTHER" id="PTHR42194:SF1">
    <property type="entry name" value="UPF0276 PROTEIN HI_1600"/>
    <property type="match status" value="1"/>
</dbReference>
<dbReference type="NCBIfam" id="NF003818">
    <property type="entry name" value="PRK05409.1"/>
    <property type="match status" value="1"/>
</dbReference>
<dbReference type="InterPro" id="IPR036237">
    <property type="entry name" value="Xyl_isomerase-like_sf"/>
</dbReference>
<dbReference type="AlphaFoldDB" id="A0A4U1ISM6"/>
<accession>A0A4U1ISM6</accession>
<gene>
    <name evidence="2" type="ORF">E8A74_43960</name>
</gene>